<dbReference type="Pfam" id="PF00106">
    <property type="entry name" value="adh_short"/>
    <property type="match status" value="1"/>
</dbReference>
<name>A0A5A7NQU6_9MICC</name>
<dbReference type="PRINTS" id="PR00080">
    <property type="entry name" value="SDRFAMILY"/>
</dbReference>
<gene>
    <name evidence="3" type="ORF">NCCP1664_16110</name>
</gene>
<dbReference type="Proteomes" id="UP000325307">
    <property type="component" value="Unassembled WGS sequence"/>
</dbReference>
<dbReference type="RefSeq" id="WP_149956727.1">
    <property type="nucleotide sequence ID" value="NZ_BKDJ01000007.1"/>
</dbReference>
<dbReference type="AlphaFoldDB" id="A0A5A7NQU6"/>
<dbReference type="CDD" id="cd05233">
    <property type="entry name" value="SDR_c"/>
    <property type="match status" value="1"/>
</dbReference>
<evidence type="ECO:0000313" key="3">
    <source>
        <dbReference type="EMBL" id="GER23115.1"/>
    </source>
</evidence>
<dbReference type="PRINTS" id="PR00081">
    <property type="entry name" value="GDHRDH"/>
</dbReference>
<dbReference type="SUPFAM" id="SSF51735">
    <property type="entry name" value="NAD(P)-binding Rossmann-fold domains"/>
    <property type="match status" value="1"/>
</dbReference>
<dbReference type="GO" id="GO:0016616">
    <property type="term" value="F:oxidoreductase activity, acting on the CH-OH group of donors, NAD or NADP as acceptor"/>
    <property type="evidence" value="ECO:0007669"/>
    <property type="project" value="TreeGrafter"/>
</dbReference>
<protein>
    <submittedName>
        <fullName evidence="3">Short-chain dehydrogenase</fullName>
    </submittedName>
</protein>
<evidence type="ECO:0000313" key="4">
    <source>
        <dbReference type="Proteomes" id="UP000325307"/>
    </source>
</evidence>
<accession>A0A5A7NQU6</accession>
<proteinExistence type="inferred from homology"/>
<sequence length="257" mass="26142">MASPLTAASPLPTLDPSTGKRVLITGGASGLGAAVARAVAEAGGRPAILDVDLAGWGPAGGEAAPGDWAAAAPAYQTDVTDRAAVERAVEAAAQALGGLDAVVTAAGIDRCGRLDEVPADAWERVVAVNLLGTVSTVRAAMPHLLASHGRVVTIASTLALRGVSDATAYCASKFGVVGFSRALAAETAGKVGVTTVIPGGMDTRFFDDRSAQYRPADNSRLNDPANVARAIMFALSQPEGCELRELLICHEAEDSWP</sequence>
<organism evidence="3 4">
    <name type="scientific">Zafaria cholistanensis</name>
    <dbReference type="NCBI Taxonomy" id="1682741"/>
    <lineage>
        <taxon>Bacteria</taxon>
        <taxon>Bacillati</taxon>
        <taxon>Actinomycetota</taxon>
        <taxon>Actinomycetes</taxon>
        <taxon>Micrococcales</taxon>
        <taxon>Micrococcaceae</taxon>
        <taxon>Zafaria</taxon>
    </lineage>
</organism>
<comment type="caution">
    <text evidence="3">The sequence shown here is derived from an EMBL/GenBank/DDBJ whole genome shotgun (WGS) entry which is preliminary data.</text>
</comment>
<reference evidence="3 4" key="1">
    <citation type="submission" date="2019-09" db="EMBL/GenBank/DDBJ databases">
        <title>Arthrobacter zafarii sp. nov., a moderately thermotolerant and halotolerant actinobacterium isolated from Cholistan desert soil of Pakistan.</title>
        <authorList>
            <person name="Amin A."/>
            <person name="Ahmed I."/>
            <person name="Khalid N."/>
            <person name="Schumann P."/>
            <person name="Busse H.J."/>
            <person name="Khan I.U."/>
            <person name="Li S."/>
            <person name="Li W.J."/>
        </authorList>
    </citation>
    <scope>NUCLEOTIDE SEQUENCE [LARGE SCALE GENOMIC DNA]</scope>
    <source>
        <strain evidence="3 4">NCCP-1664</strain>
    </source>
</reference>
<comment type="similarity">
    <text evidence="1 2">Belongs to the short-chain dehydrogenases/reductases (SDR) family.</text>
</comment>
<dbReference type="Gene3D" id="3.40.50.720">
    <property type="entry name" value="NAD(P)-binding Rossmann-like Domain"/>
    <property type="match status" value="1"/>
</dbReference>
<dbReference type="EMBL" id="BKDJ01000007">
    <property type="protein sequence ID" value="GER23115.1"/>
    <property type="molecule type" value="Genomic_DNA"/>
</dbReference>
<evidence type="ECO:0000256" key="1">
    <source>
        <dbReference type="ARBA" id="ARBA00006484"/>
    </source>
</evidence>
<dbReference type="InterPro" id="IPR036291">
    <property type="entry name" value="NAD(P)-bd_dom_sf"/>
</dbReference>
<evidence type="ECO:0000256" key="2">
    <source>
        <dbReference type="RuleBase" id="RU000363"/>
    </source>
</evidence>
<keyword evidence="4" id="KW-1185">Reference proteome</keyword>
<dbReference type="InterPro" id="IPR020904">
    <property type="entry name" value="Sc_DH/Rdtase_CS"/>
</dbReference>
<dbReference type="OrthoDB" id="4150292at2"/>
<dbReference type="PROSITE" id="PS00061">
    <property type="entry name" value="ADH_SHORT"/>
    <property type="match status" value="1"/>
</dbReference>
<dbReference type="InterPro" id="IPR002347">
    <property type="entry name" value="SDR_fam"/>
</dbReference>
<dbReference type="PANTHER" id="PTHR42760">
    <property type="entry name" value="SHORT-CHAIN DEHYDROGENASES/REDUCTASES FAMILY MEMBER"/>
    <property type="match status" value="1"/>
</dbReference>